<sequence length="957" mass="110502">MNNKGYISKKKKGSSLYEELHKEALEILQKLCGDVWTDYNEHDPGITLLENISYAITEVAYKANLPVEDLLHSSKKEPLVSGDNGFFTASDILTTSPITFNDYRKIWIDRIQNVKNIWIYPVDNYDKELNNIKGLLHVYVEKSKYHTNKVLEERENEKMINDIVKIYHENRNLCEELYAIEIYKPLLLNIECEIVLSDMVDAEEALANILHCVNNHLAPEISYHSLSQLQEEGLSTNEIFNGPNLLNGFIKDKSLKEPLNTVNISEVIKAIATLPGIVNINYFSLNYRDENTHEIVSIKDQFTVPKNTTVRVAFPSSNKKLVFENSGITFLPDLQDTKKQLSFIQALTASKFKAASNSENNIPIPTGKNLDINYHFPIRKQLPEIYGIGDRGISSNATPLRQAQAKQLKAYLLPFDQLIVNFLAQLSNIYNLYDVHGNVSASYFTNTLPDVKEIIELIEPVNTTFSTEETARYWNIVTNDLNLFFDKHASERLNKIADQLLARYNEAFQMYSLSKINKNSYEGIIPDESFKNDLLTIKQDFVSEYDAISYNRGKSFNYTYNEVIDEDNVAISFSGIFKKIAILTAIHHTHITSLSEIVTNSGIDIHPKKEEIDIVFHEITIETPLEFIEIDEISYLVKNSEDEENLFETMHYAGSEETLLNEVLKNGIAINNYTIKENIEDEVYYILHKGETTKSNIAHIVNSKEAALETIEKTVEFLTEVSRESEGFFALEHVLLLPSYFENHFGFEIDLSLLDTTLTCILTHPEKTTFANRDEFLDQLINGLTSEELTFKTETIVGAYKLSIQSVHGKTIAVSKNDFITKELAEQEIQKIKNIRNQLQKETIESITTCYVYYGSERVDENFFSFRMSFLLPSWPVRFQNENFQKFFENTVYEEIPIHIRSDIYWLYYNDMQVFETFYFKWLKLLQIENPENSVKEEINEYAYELIILLQKLTTED</sequence>
<protein>
    <submittedName>
        <fullName evidence="1">Uncharacterized protein</fullName>
    </submittedName>
</protein>
<reference evidence="1 2" key="1">
    <citation type="submission" date="2017-07" db="EMBL/GenBank/DDBJ databases">
        <authorList>
            <person name="Sun Z.S."/>
            <person name="Albrecht U."/>
            <person name="Echele G."/>
            <person name="Lee C.C."/>
        </authorList>
    </citation>
    <scope>NUCLEOTIDE SEQUENCE [LARGE SCALE GENOMIC DNA]</scope>
    <source>
        <strain evidence="2">type strain: KCTC 22618</strain>
    </source>
</reference>
<organism evidence="1 2">
    <name type="scientific">Tenacibaculum jejuense</name>
    <dbReference type="NCBI Taxonomy" id="584609"/>
    <lineage>
        <taxon>Bacteria</taxon>
        <taxon>Pseudomonadati</taxon>
        <taxon>Bacteroidota</taxon>
        <taxon>Flavobacteriia</taxon>
        <taxon>Flavobacteriales</taxon>
        <taxon>Flavobacteriaceae</taxon>
        <taxon>Tenacibaculum</taxon>
    </lineage>
</organism>
<dbReference type="OrthoDB" id="8263000at2"/>
<evidence type="ECO:0000313" key="2">
    <source>
        <dbReference type="Proteomes" id="UP000215214"/>
    </source>
</evidence>
<dbReference type="KEGG" id="tje:TJEJU_0909"/>
<dbReference type="EMBL" id="LT899436">
    <property type="protein sequence ID" value="SNR14672.1"/>
    <property type="molecule type" value="Genomic_DNA"/>
</dbReference>
<evidence type="ECO:0000313" key="1">
    <source>
        <dbReference type="EMBL" id="SNR14672.1"/>
    </source>
</evidence>
<dbReference type="AlphaFoldDB" id="A0A238U6E7"/>
<proteinExistence type="predicted"/>
<name>A0A238U6E7_9FLAO</name>
<keyword evidence="2" id="KW-1185">Reference proteome</keyword>
<dbReference type="RefSeq" id="WP_095069815.1">
    <property type="nucleotide sequence ID" value="NZ_LT899436.1"/>
</dbReference>
<accession>A0A238U6E7</accession>
<dbReference type="Proteomes" id="UP000215214">
    <property type="component" value="Chromosome TJEJU"/>
</dbReference>
<gene>
    <name evidence="1" type="ORF">TJEJU_0909</name>
</gene>